<evidence type="ECO:0000313" key="2">
    <source>
        <dbReference type="EMBL" id="EMI55563.1"/>
    </source>
</evidence>
<comment type="caution">
    <text evidence="2">The sequence shown here is derived from an EMBL/GenBank/DDBJ whole genome shotgun (WGS) entry which is preliminary data.</text>
</comment>
<evidence type="ECO:0000313" key="3">
    <source>
        <dbReference type="Proteomes" id="UP000011885"/>
    </source>
</evidence>
<reference evidence="2 3" key="1">
    <citation type="journal article" date="2013" name="Mar. Genomics">
        <title>Expression of sulfatases in Rhodopirellula baltica and the diversity of sulfatases in the genus Rhodopirellula.</title>
        <authorList>
            <person name="Wegner C.E."/>
            <person name="Richter-Heitmann T."/>
            <person name="Klindworth A."/>
            <person name="Klockow C."/>
            <person name="Richter M."/>
            <person name="Achstetter T."/>
            <person name="Glockner F.O."/>
            <person name="Harder J."/>
        </authorList>
    </citation>
    <scope>NUCLEOTIDE SEQUENCE [LARGE SCALE GENOMIC DNA]</scope>
    <source>
        <strain evidence="2 3">SM41</strain>
    </source>
</reference>
<dbReference type="Proteomes" id="UP000011885">
    <property type="component" value="Unassembled WGS sequence"/>
</dbReference>
<dbReference type="AlphaFoldDB" id="M5UHQ8"/>
<dbReference type="EMBL" id="ANOH01000209">
    <property type="protein sequence ID" value="EMI55563.1"/>
    <property type="molecule type" value="Genomic_DNA"/>
</dbReference>
<feature type="region of interest" description="Disordered" evidence="1">
    <location>
        <begin position="1"/>
        <end position="41"/>
    </location>
</feature>
<evidence type="ECO:0000256" key="1">
    <source>
        <dbReference type="SAM" id="MobiDB-lite"/>
    </source>
</evidence>
<dbReference type="PATRIC" id="fig|1263870.3.peg.3214"/>
<sequence length="41" mass="4656">MRNQQDAAPSKHNRDEPSATAHLDNVNWESATQTRQPSTQH</sequence>
<protein>
    <submittedName>
        <fullName evidence="2">Uncharacterized protein</fullName>
    </submittedName>
</protein>
<keyword evidence="3" id="KW-1185">Reference proteome</keyword>
<accession>M5UHQ8</accession>
<name>M5UHQ8_9BACT</name>
<organism evidence="2 3">
    <name type="scientific">Rhodopirellula sallentina SM41</name>
    <dbReference type="NCBI Taxonomy" id="1263870"/>
    <lineage>
        <taxon>Bacteria</taxon>
        <taxon>Pseudomonadati</taxon>
        <taxon>Planctomycetota</taxon>
        <taxon>Planctomycetia</taxon>
        <taxon>Pirellulales</taxon>
        <taxon>Pirellulaceae</taxon>
        <taxon>Rhodopirellula</taxon>
    </lineage>
</organism>
<feature type="compositionally biased region" description="Polar residues" evidence="1">
    <location>
        <begin position="27"/>
        <end position="41"/>
    </location>
</feature>
<gene>
    <name evidence="2" type="ORF">RSSM_03023</name>
</gene>
<proteinExistence type="predicted"/>